<dbReference type="KEGG" id="agv:OJF2_73430"/>
<dbReference type="EMBL" id="CP042997">
    <property type="protein sequence ID" value="QEH38737.1"/>
    <property type="molecule type" value="Genomic_DNA"/>
</dbReference>
<dbReference type="PANTHER" id="PTHR33620">
    <property type="entry name" value="UREASE ACCESSORY PROTEIN F"/>
    <property type="match status" value="1"/>
</dbReference>
<accession>A0A5B9WDY0</accession>
<dbReference type="InterPro" id="IPR002639">
    <property type="entry name" value="UreF"/>
</dbReference>
<evidence type="ECO:0000313" key="5">
    <source>
        <dbReference type="Proteomes" id="UP000324233"/>
    </source>
</evidence>
<evidence type="ECO:0000256" key="2">
    <source>
        <dbReference type="ARBA" id="ARBA00023186"/>
    </source>
</evidence>
<comment type="subcellular location">
    <subcellularLocation>
        <location evidence="3">Cytoplasm</location>
    </subcellularLocation>
</comment>
<organism evidence="4 5">
    <name type="scientific">Aquisphaera giovannonii</name>
    <dbReference type="NCBI Taxonomy" id="406548"/>
    <lineage>
        <taxon>Bacteria</taxon>
        <taxon>Pseudomonadati</taxon>
        <taxon>Planctomycetota</taxon>
        <taxon>Planctomycetia</taxon>
        <taxon>Isosphaerales</taxon>
        <taxon>Isosphaeraceae</taxon>
        <taxon>Aquisphaera</taxon>
    </lineage>
</organism>
<keyword evidence="3" id="KW-0963">Cytoplasm</keyword>
<sequence>MSAVSSMMRLLQLGDSALPVGAFSFSNGLESAVQAKVVRDAGGLEAFVRVAARASATTDGIALLEAFRAARDGDRPRVALADREAFGRKLNEEMRVMSVRMGRKLAEVAVKIAEAPGVEAWLGEIRRGETPGTYPVAQALASEALGLDEASAFAAHQYGVAAMMVNASMRLMRIGHMDAQAILRRVGDEAAAAYDEVRGRSLADMASFSPMVDVLAAAHVRASVRLFMN</sequence>
<dbReference type="GO" id="GO:0005737">
    <property type="term" value="C:cytoplasm"/>
    <property type="evidence" value="ECO:0007669"/>
    <property type="project" value="UniProtKB-SubCell"/>
</dbReference>
<keyword evidence="1 3" id="KW-0996">Nickel insertion</keyword>
<dbReference type="PIRSF" id="PIRSF009467">
    <property type="entry name" value="Ureas_acces_UreF"/>
    <property type="match status" value="1"/>
</dbReference>
<dbReference type="Pfam" id="PF01730">
    <property type="entry name" value="UreF"/>
    <property type="match status" value="1"/>
</dbReference>
<protein>
    <recommendedName>
        <fullName evidence="3">Urease accessory protein UreF</fullName>
    </recommendedName>
</protein>
<evidence type="ECO:0000256" key="1">
    <source>
        <dbReference type="ARBA" id="ARBA00022988"/>
    </source>
</evidence>
<keyword evidence="5" id="KW-1185">Reference proteome</keyword>
<name>A0A5B9WDY0_9BACT</name>
<dbReference type="AlphaFoldDB" id="A0A5B9WDY0"/>
<comment type="subunit">
    <text evidence="3">UreD, UreF and UreG form a complex that acts as a GTP-hydrolysis-dependent molecular chaperone, activating the urease apoprotein by helping to assemble the nickel containing metallocenter of UreC. The UreE protein probably delivers the nickel.</text>
</comment>
<comment type="function">
    <text evidence="3">Required for maturation of urease via the functional incorporation of the urease nickel metallocenter.</text>
</comment>
<dbReference type="Gene3D" id="1.10.4190.10">
    <property type="entry name" value="Urease accessory protein UreF"/>
    <property type="match status" value="1"/>
</dbReference>
<dbReference type="InterPro" id="IPR038277">
    <property type="entry name" value="UreF_sf"/>
</dbReference>
<evidence type="ECO:0000256" key="3">
    <source>
        <dbReference type="HAMAP-Rule" id="MF_01385"/>
    </source>
</evidence>
<reference evidence="4 5" key="1">
    <citation type="submission" date="2019-08" db="EMBL/GenBank/DDBJ databases">
        <title>Deep-cultivation of Planctomycetes and their phenomic and genomic characterization uncovers novel biology.</title>
        <authorList>
            <person name="Wiegand S."/>
            <person name="Jogler M."/>
            <person name="Boedeker C."/>
            <person name="Pinto D."/>
            <person name="Vollmers J."/>
            <person name="Rivas-Marin E."/>
            <person name="Kohn T."/>
            <person name="Peeters S.H."/>
            <person name="Heuer A."/>
            <person name="Rast P."/>
            <person name="Oberbeckmann S."/>
            <person name="Bunk B."/>
            <person name="Jeske O."/>
            <person name="Meyerdierks A."/>
            <person name="Storesund J.E."/>
            <person name="Kallscheuer N."/>
            <person name="Luecker S."/>
            <person name="Lage O.M."/>
            <person name="Pohl T."/>
            <person name="Merkel B.J."/>
            <person name="Hornburger P."/>
            <person name="Mueller R.-W."/>
            <person name="Bruemmer F."/>
            <person name="Labrenz M."/>
            <person name="Spormann A.M."/>
            <person name="Op den Camp H."/>
            <person name="Overmann J."/>
            <person name="Amann R."/>
            <person name="Jetten M.S.M."/>
            <person name="Mascher T."/>
            <person name="Medema M.H."/>
            <person name="Devos D.P."/>
            <person name="Kaster A.-K."/>
            <person name="Ovreas L."/>
            <person name="Rohde M."/>
            <person name="Galperin M.Y."/>
            <person name="Jogler C."/>
        </authorList>
    </citation>
    <scope>NUCLEOTIDE SEQUENCE [LARGE SCALE GENOMIC DNA]</scope>
    <source>
        <strain evidence="4 5">OJF2</strain>
    </source>
</reference>
<dbReference type="HAMAP" id="MF_01385">
    <property type="entry name" value="UreF"/>
    <property type="match status" value="1"/>
</dbReference>
<dbReference type="GO" id="GO:0016151">
    <property type="term" value="F:nickel cation binding"/>
    <property type="evidence" value="ECO:0007669"/>
    <property type="project" value="UniProtKB-UniRule"/>
</dbReference>
<keyword evidence="2 3" id="KW-0143">Chaperone</keyword>
<comment type="similarity">
    <text evidence="3">Belongs to the UreF family.</text>
</comment>
<proteinExistence type="inferred from homology"/>
<dbReference type="Proteomes" id="UP000324233">
    <property type="component" value="Chromosome"/>
</dbReference>
<gene>
    <name evidence="3 4" type="primary">ureF</name>
    <name evidence="4" type="ORF">OJF2_73430</name>
</gene>
<dbReference type="OrthoDB" id="9798772at2"/>
<evidence type="ECO:0000313" key="4">
    <source>
        <dbReference type="EMBL" id="QEH38737.1"/>
    </source>
</evidence>
<dbReference type="PANTHER" id="PTHR33620:SF1">
    <property type="entry name" value="UREASE ACCESSORY PROTEIN F"/>
    <property type="match status" value="1"/>
</dbReference>